<dbReference type="EMBL" id="JADLQX010000036">
    <property type="protein sequence ID" value="MBF6302048.1"/>
    <property type="molecule type" value="Genomic_DNA"/>
</dbReference>
<dbReference type="PROSITE" id="PS51186">
    <property type="entry name" value="GNAT"/>
    <property type="match status" value="1"/>
</dbReference>
<comment type="caution">
    <text evidence="4">The sequence shown here is derived from an EMBL/GenBank/DDBJ whole genome shotgun (WGS) entry which is preliminary data.</text>
</comment>
<dbReference type="Pfam" id="PF00583">
    <property type="entry name" value="Acetyltransf_1"/>
    <property type="match status" value="1"/>
</dbReference>
<proteinExistence type="predicted"/>
<dbReference type="InterPro" id="IPR016181">
    <property type="entry name" value="Acyl_CoA_acyltransferase"/>
</dbReference>
<keyword evidence="1" id="KW-0808">Transferase</keyword>
<evidence type="ECO:0000313" key="5">
    <source>
        <dbReference type="Proteomes" id="UP000702209"/>
    </source>
</evidence>
<gene>
    <name evidence="4" type="ORF">IU459_31545</name>
</gene>
<organism evidence="4 5">
    <name type="scientific">Nocardia amamiensis</name>
    <dbReference type="NCBI Taxonomy" id="404578"/>
    <lineage>
        <taxon>Bacteria</taxon>
        <taxon>Bacillati</taxon>
        <taxon>Actinomycetota</taxon>
        <taxon>Actinomycetes</taxon>
        <taxon>Mycobacteriales</taxon>
        <taxon>Nocardiaceae</taxon>
        <taxon>Nocardia</taxon>
    </lineage>
</organism>
<dbReference type="InterPro" id="IPR050832">
    <property type="entry name" value="Bact_Acetyltransf"/>
</dbReference>
<dbReference type="RefSeq" id="WP_195133245.1">
    <property type="nucleotide sequence ID" value="NZ_JADLQX010000036.1"/>
</dbReference>
<name>A0ABS0CZM3_9NOCA</name>
<keyword evidence="2" id="KW-0012">Acyltransferase</keyword>
<dbReference type="PANTHER" id="PTHR43877:SF2">
    <property type="entry name" value="AMINOALKYLPHOSPHONATE N-ACETYLTRANSFERASE-RELATED"/>
    <property type="match status" value="1"/>
</dbReference>
<dbReference type="InterPro" id="IPR000182">
    <property type="entry name" value="GNAT_dom"/>
</dbReference>
<dbReference type="Gene3D" id="3.40.630.30">
    <property type="match status" value="1"/>
</dbReference>
<dbReference type="PANTHER" id="PTHR43877">
    <property type="entry name" value="AMINOALKYLPHOSPHONATE N-ACETYLTRANSFERASE-RELATED-RELATED"/>
    <property type="match status" value="1"/>
</dbReference>
<keyword evidence="5" id="KW-1185">Reference proteome</keyword>
<evidence type="ECO:0000313" key="4">
    <source>
        <dbReference type="EMBL" id="MBF6302048.1"/>
    </source>
</evidence>
<evidence type="ECO:0000259" key="3">
    <source>
        <dbReference type="PROSITE" id="PS51186"/>
    </source>
</evidence>
<dbReference type="Proteomes" id="UP000702209">
    <property type="component" value="Unassembled WGS sequence"/>
</dbReference>
<evidence type="ECO:0000256" key="2">
    <source>
        <dbReference type="ARBA" id="ARBA00023315"/>
    </source>
</evidence>
<sequence length="215" mass="23747">MEIRQFKAADRSELRELFARAGAGSPVAALWGDPESEASIYLDPYLDLEPESVFLAVAGGKLVGYLTGCLDSSKFPSEAERIERAIRTYRLFVRPTPARFFGRAMVDTLAAAISRQPTAGDFQDSRWPAHLHIAVAPDARGTGAAAALMDRWFARLNENGSPGCHLQTQVENTRALRFFARMGFTPIGPTPLIPGMRYQGERVHQQAMVRPGEQR</sequence>
<accession>A0ABS0CZM3</accession>
<feature type="domain" description="N-acetyltransferase" evidence="3">
    <location>
        <begin position="1"/>
        <end position="201"/>
    </location>
</feature>
<dbReference type="SUPFAM" id="SSF55729">
    <property type="entry name" value="Acyl-CoA N-acyltransferases (Nat)"/>
    <property type="match status" value="1"/>
</dbReference>
<evidence type="ECO:0000256" key="1">
    <source>
        <dbReference type="ARBA" id="ARBA00022679"/>
    </source>
</evidence>
<reference evidence="4 5" key="1">
    <citation type="submission" date="2020-10" db="EMBL/GenBank/DDBJ databases">
        <title>Identification of Nocardia species via Next-generation sequencing and recognition of intraspecies genetic diversity.</title>
        <authorList>
            <person name="Li P."/>
            <person name="Li P."/>
            <person name="Lu B."/>
        </authorList>
    </citation>
    <scope>NUCLEOTIDE SEQUENCE [LARGE SCALE GENOMIC DNA]</scope>
    <source>
        <strain evidence="4 5">BJ06-0157</strain>
    </source>
</reference>
<protein>
    <submittedName>
        <fullName evidence="4">GNAT family N-acetyltransferase</fullName>
    </submittedName>
</protein>